<gene>
    <name evidence="1" type="ORF">PPL_05840</name>
</gene>
<dbReference type="InterPro" id="IPR008615">
    <property type="entry name" value="FNIP"/>
</dbReference>
<dbReference type="EMBL" id="ADBJ01000026">
    <property type="protein sequence ID" value="EFA81005.1"/>
    <property type="molecule type" value="Genomic_DNA"/>
</dbReference>
<dbReference type="InterPro" id="IPR051251">
    <property type="entry name" value="STK_FNIP-Repeat"/>
</dbReference>
<keyword evidence="2" id="KW-1185">Reference proteome</keyword>
<dbReference type="GeneID" id="31361324"/>
<dbReference type="Proteomes" id="UP000001396">
    <property type="component" value="Unassembled WGS sequence"/>
</dbReference>
<evidence type="ECO:0000313" key="2">
    <source>
        <dbReference type="Proteomes" id="UP000001396"/>
    </source>
</evidence>
<organism evidence="1 2">
    <name type="scientific">Heterostelium pallidum (strain ATCC 26659 / Pp 5 / PN500)</name>
    <name type="common">Cellular slime mold</name>
    <name type="synonym">Polysphondylium pallidum</name>
    <dbReference type="NCBI Taxonomy" id="670386"/>
    <lineage>
        <taxon>Eukaryota</taxon>
        <taxon>Amoebozoa</taxon>
        <taxon>Evosea</taxon>
        <taxon>Eumycetozoa</taxon>
        <taxon>Dictyostelia</taxon>
        <taxon>Acytosteliales</taxon>
        <taxon>Acytosteliaceae</taxon>
        <taxon>Heterostelium</taxon>
    </lineage>
</organism>
<name>D3BBH2_HETP5</name>
<protein>
    <submittedName>
        <fullName evidence="1">Uncharacterized protein</fullName>
    </submittedName>
</protein>
<comment type="caution">
    <text evidence="1">The sequence shown here is derived from an EMBL/GenBank/DDBJ whole genome shotgun (WGS) entry which is preliminary data.</text>
</comment>
<evidence type="ECO:0000313" key="1">
    <source>
        <dbReference type="EMBL" id="EFA81005.1"/>
    </source>
</evidence>
<dbReference type="FunCoup" id="D3BBH2">
    <property type="interactions" value="167"/>
</dbReference>
<sequence length="499" mass="57455">MKSNSNSNNNSNNENKLVQLPFILLRKIIECLAYNIDKIIFTLTCKRLFEIRDSYLFIPLNIDNRLSRYMITKLKLKSFTKQIESYDHLDDRHIKINKIIEVDENNFKRFPMIFCRYVKNEKFQSLPDSNTIDDIEEVFCTRDYTSLDGVPLLHKIKALTIQLICPIDYSIPKNIRSLELVFDTGTLYCFGPKAVLPQQLESLVLYNYKEQFTPGFLPPTLKKLRFYDSAPRFEKGMINEGLERLEIEYSRYDQPIKKGVLPASLKYFGSESYRGDLIFYDATGDGGAHLQNEDDSSDLQLNNTYIPNTIKTLLIGTPRRSDSPKILNLTLPASLVKLGLYYGFNQTLNLTLTTPGTLKRMKAYHSYQIDKQQIPDSVTYISLNSIVTELNSLKENSANSCFNWLSKSIKTLRMPFEKANSKLLESIPVTVSTIIQTDISSIADKTTSVLRRIEGQRYLLFTQINQGGFVEPKAFDQFTKYIVKTSPKNNKDPCFFNID</sequence>
<reference evidence="1 2" key="1">
    <citation type="journal article" date="2011" name="Genome Res.">
        <title>Phylogeny-wide analysis of social amoeba genomes highlights ancient origins for complex intercellular communication.</title>
        <authorList>
            <person name="Heidel A.J."/>
            <person name="Lawal H.M."/>
            <person name="Felder M."/>
            <person name="Schilde C."/>
            <person name="Helps N.R."/>
            <person name="Tunggal B."/>
            <person name="Rivero F."/>
            <person name="John U."/>
            <person name="Schleicher M."/>
            <person name="Eichinger L."/>
            <person name="Platzer M."/>
            <person name="Noegel A.A."/>
            <person name="Schaap P."/>
            <person name="Gloeckner G."/>
        </authorList>
    </citation>
    <scope>NUCLEOTIDE SEQUENCE [LARGE SCALE GENOMIC DNA]</scope>
    <source>
        <strain evidence="2">ATCC 26659 / Pp 5 / PN500</strain>
    </source>
</reference>
<dbReference type="PANTHER" id="PTHR32134">
    <property type="entry name" value="FNIP REPEAT-CONTAINING PROTEIN"/>
    <property type="match status" value="1"/>
</dbReference>
<dbReference type="PANTHER" id="PTHR32134:SF92">
    <property type="entry name" value="FNIP REPEAT-CONTAINING PROTEIN"/>
    <property type="match status" value="1"/>
</dbReference>
<dbReference type="Pfam" id="PF05725">
    <property type="entry name" value="FNIP"/>
    <property type="match status" value="2"/>
</dbReference>
<proteinExistence type="predicted"/>
<dbReference type="InParanoid" id="D3BBH2"/>
<accession>D3BBH2</accession>
<dbReference type="RefSeq" id="XP_020433123.1">
    <property type="nucleotide sequence ID" value="XM_020576711.1"/>
</dbReference>
<dbReference type="AlphaFoldDB" id="D3BBH2"/>